<evidence type="ECO:0000313" key="4">
    <source>
        <dbReference type="EMBL" id="TDH34276.1"/>
    </source>
</evidence>
<dbReference type="InterPro" id="IPR038404">
    <property type="entry name" value="TRAP_DctP_sf"/>
</dbReference>
<reference evidence="4 5" key="1">
    <citation type="journal article" date="2013" name="Int. J. Syst. Evol. Microbiol.">
        <title>Hoeflea suaedae sp. nov., an endophytic bacterium isolated from the root of the halophyte Suaeda maritima.</title>
        <authorList>
            <person name="Chung E.J."/>
            <person name="Park J.A."/>
            <person name="Pramanik P."/>
            <person name="Bibi F."/>
            <person name="Jeon C.O."/>
            <person name="Chung Y.R."/>
        </authorList>
    </citation>
    <scope>NUCLEOTIDE SEQUENCE [LARGE SCALE GENOMIC DNA]</scope>
    <source>
        <strain evidence="4 5">YC6898</strain>
    </source>
</reference>
<feature type="signal peptide" evidence="3">
    <location>
        <begin position="1"/>
        <end position="26"/>
    </location>
</feature>
<sequence>MQHFMTSAFAAAGIIALSTGLGTAVAAAETTWDMPVPYGDTNFHTQNVVQFADDIKSATGGELAITVHSNGSLFKHPDIKNAVRNGLAQIGEVLGSRLSNEDPVFGLDSIPFLATSYDDAKKLYDASRDEIAAKLDAQGLVLLYSVPWPPQGIYTKKEIKTVDDLKGLKMRAYNAATEKLAQLAGAIPTQVEVPDLPTAFSTGRVEAMITSPSTGANSQVWDYLSHYSDAQAWLPRNMVFVNKAAFEALPEEQQQAVRDAAAAAEARGWEASKKETEDKTQELKDNGITVTAPSPELRDGLAAFGETMTEEWAASAGESGQAILDAYKQ</sequence>
<accession>A0A4R5PH97</accession>
<dbReference type="SUPFAM" id="SSF53850">
    <property type="entry name" value="Periplasmic binding protein-like II"/>
    <property type="match status" value="1"/>
</dbReference>
<keyword evidence="5" id="KW-1185">Reference proteome</keyword>
<feature type="chain" id="PRO_5020750759" evidence="3">
    <location>
        <begin position="27"/>
        <end position="329"/>
    </location>
</feature>
<dbReference type="Gene3D" id="3.40.190.170">
    <property type="entry name" value="Bacterial extracellular solute-binding protein, family 7"/>
    <property type="match status" value="1"/>
</dbReference>
<dbReference type="PANTHER" id="PTHR33376:SF4">
    <property type="entry name" value="SIALIC ACID-BINDING PERIPLASMIC PROTEIN SIAP"/>
    <property type="match status" value="1"/>
</dbReference>
<dbReference type="PANTHER" id="PTHR33376">
    <property type="match status" value="1"/>
</dbReference>
<name>A0A4R5PH97_9HYPH</name>
<protein>
    <submittedName>
        <fullName evidence="4">C4-dicarboxylate ABC transporter substrate-binding protein</fullName>
    </submittedName>
</protein>
<dbReference type="OrthoDB" id="9783941at2"/>
<dbReference type="Pfam" id="PF03480">
    <property type="entry name" value="DctP"/>
    <property type="match status" value="1"/>
</dbReference>
<evidence type="ECO:0000313" key="5">
    <source>
        <dbReference type="Proteomes" id="UP000295131"/>
    </source>
</evidence>
<dbReference type="NCBIfam" id="NF037995">
    <property type="entry name" value="TRAP_S1"/>
    <property type="match status" value="1"/>
</dbReference>
<feature type="compositionally biased region" description="Basic and acidic residues" evidence="2">
    <location>
        <begin position="267"/>
        <end position="285"/>
    </location>
</feature>
<dbReference type="RefSeq" id="WP_133285622.1">
    <property type="nucleotide sequence ID" value="NZ_SMSI01000004.1"/>
</dbReference>
<keyword evidence="1 3" id="KW-0732">Signal</keyword>
<evidence type="ECO:0000256" key="1">
    <source>
        <dbReference type="ARBA" id="ARBA00022729"/>
    </source>
</evidence>
<feature type="region of interest" description="Disordered" evidence="2">
    <location>
        <begin position="259"/>
        <end position="296"/>
    </location>
</feature>
<evidence type="ECO:0000256" key="2">
    <source>
        <dbReference type="SAM" id="MobiDB-lite"/>
    </source>
</evidence>
<gene>
    <name evidence="4" type="ORF">E2A64_16510</name>
</gene>
<proteinExistence type="predicted"/>
<dbReference type="EMBL" id="SMSI01000004">
    <property type="protein sequence ID" value="TDH34276.1"/>
    <property type="molecule type" value="Genomic_DNA"/>
</dbReference>
<dbReference type="CDD" id="cd13602">
    <property type="entry name" value="PBP2_TRAP_BpDctp6_7"/>
    <property type="match status" value="1"/>
</dbReference>
<dbReference type="AlphaFoldDB" id="A0A4R5PH97"/>
<dbReference type="Proteomes" id="UP000295131">
    <property type="component" value="Unassembled WGS sequence"/>
</dbReference>
<organism evidence="4 5">
    <name type="scientific">Pseudohoeflea suaedae</name>
    <dbReference type="NCBI Taxonomy" id="877384"/>
    <lineage>
        <taxon>Bacteria</taxon>
        <taxon>Pseudomonadati</taxon>
        <taxon>Pseudomonadota</taxon>
        <taxon>Alphaproteobacteria</taxon>
        <taxon>Hyphomicrobiales</taxon>
        <taxon>Rhizobiaceae</taxon>
        <taxon>Pseudohoeflea</taxon>
    </lineage>
</organism>
<comment type="caution">
    <text evidence="4">The sequence shown here is derived from an EMBL/GenBank/DDBJ whole genome shotgun (WGS) entry which is preliminary data.</text>
</comment>
<dbReference type="GO" id="GO:0055085">
    <property type="term" value="P:transmembrane transport"/>
    <property type="evidence" value="ECO:0007669"/>
    <property type="project" value="InterPro"/>
</dbReference>
<dbReference type="InterPro" id="IPR018389">
    <property type="entry name" value="DctP_fam"/>
</dbReference>
<evidence type="ECO:0000256" key="3">
    <source>
        <dbReference type="SAM" id="SignalP"/>
    </source>
</evidence>